<keyword evidence="1 7" id="KW-0436">Ligase</keyword>
<dbReference type="Gene3D" id="3.30.930.10">
    <property type="entry name" value="Bira Bifunctional Protein, Domain 2"/>
    <property type="match status" value="1"/>
</dbReference>
<evidence type="ECO:0000256" key="5">
    <source>
        <dbReference type="ARBA" id="ARBA00023146"/>
    </source>
</evidence>
<keyword evidence="4" id="KW-0648">Protein biosynthesis</keyword>
<dbReference type="AlphaFoldDB" id="A0A0G0BSH6"/>
<evidence type="ECO:0000256" key="3">
    <source>
        <dbReference type="ARBA" id="ARBA00022840"/>
    </source>
</evidence>
<dbReference type="GO" id="GO:0004812">
    <property type="term" value="F:aminoacyl-tRNA ligase activity"/>
    <property type="evidence" value="ECO:0007669"/>
    <property type="project" value="UniProtKB-KW"/>
</dbReference>
<dbReference type="EMBL" id="LBQC01000017">
    <property type="protein sequence ID" value="KKP72353.1"/>
    <property type="molecule type" value="Genomic_DNA"/>
</dbReference>
<feature type="domain" description="Phenylalanyl-tRNA synthetase" evidence="6">
    <location>
        <begin position="1"/>
        <end position="53"/>
    </location>
</feature>
<dbReference type="GO" id="GO:0000049">
    <property type="term" value="F:tRNA binding"/>
    <property type="evidence" value="ECO:0007669"/>
    <property type="project" value="InterPro"/>
</dbReference>
<evidence type="ECO:0000313" key="8">
    <source>
        <dbReference type="Proteomes" id="UP000034457"/>
    </source>
</evidence>
<dbReference type="InterPro" id="IPR045864">
    <property type="entry name" value="aa-tRNA-synth_II/BPL/LPL"/>
</dbReference>
<proteinExistence type="predicted"/>
<reference evidence="7 8" key="1">
    <citation type="journal article" date="2015" name="Nature">
        <title>rRNA introns, odd ribosomes, and small enigmatic genomes across a large radiation of phyla.</title>
        <authorList>
            <person name="Brown C.T."/>
            <person name="Hug L.A."/>
            <person name="Thomas B.C."/>
            <person name="Sharon I."/>
            <person name="Castelle C.J."/>
            <person name="Singh A."/>
            <person name="Wilkins M.J."/>
            <person name="Williams K.H."/>
            <person name="Banfield J.F."/>
        </authorList>
    </citation>
    <scope>NUCLEOTIDE SEQUENCE [LARGE SCALE GENOMIC DNA]</scope>
</reference>
<evidence type="ECO:0000256" key="2">
    <source>
        <dbReference type="ARBA" id="ARBA00022741"/>
    </source>
</evidence>
<evidence type="ECO:0000313" key="7">
    <source>
        <dbReference type="EMBL" id="KKP72353.1"/>
    </source>
</evidence>
<dbReference type="InterPro" id="IPR002319">
    <property type="entry name" value="Phenylalanyl-tRNA_Synthase"/>
</dbReference>
<name>A0A0G0BSH6_9BACT</name>
<keyword evidence="3" id="KW-0067">ATP-binding</keyword>
<organism evidence="7 8">
    <name type="scientific">Candidatus Roizmanbacteria bacterium GW2011_GWA2_35_19</name>
    <dbReference type="NCBI Taxonomy" id="1618478"/>
    <lineage>
        <taxon>Bacteria</taxon>
        <taxon>Candidatus Roizmaniibacteriota</taxon>
    </lineage>
</organism>
<keyword evidence="5" id="KW-0030">Aminoacyl-tRNA synthetase</keyword>
<sequence length="53" mass="6189">MVHPNVLKDGGIDPKKYSGWAFGFGIERVIMMKYGLDDIRNYYSGDIRFLEQF</sequence>
<dbReference type="STRING" id="1618478.UR68_C0017G0029"/>
<evidence type="ECO:0000256" key="1">
    <source>
        <dbReference type="ARBA" id="ARBA00022598"/>
    </source>
</evidence>
<dbReference type="GO" id="GO:0043039">
    <property type="term" value="P:tRNA aminoacylation"/>
    <property type="evidence" value="ECO:0007669"/>
    <property type="project" value="InterPro"/>
</dbReference>
<accession>A0A0G0BSH6</accession>
<dbReference type="GO" id="GO:0005524">
    <property type="term" value="F:ATP binding"/>
    <property type="evidence" value="ECO:0007669"/>
    <property type="project" value="UniProtKB-KW"/>
</dbReference>
<dbReference type="Pfam" id="PF01409">
    <property type="entry name" value="tRNA-synt_2d"/>
    <property type="match status" value="1"/>
</dbReference>
<gene>
    <name evidence="7" type="ORF">UR68_C0017G0029</name>
</gene>
<evidence type="ECO:0000256" key="4">
    <source>
        <dbReference type="ARBA" id="ARBA00022917"/>
    </source>
</evidence>
<dbReference type="Proteomes" id="UP000034457">
    <property type="component" value="Unassembled WGS sequence"/>
</dbReference>
<evidence type="ECO:0000259" key="6">
    <source>
        <dbReference type="Pfam" id="PF01409"/>
    </source>
</evidence>
<dbReference type="SUPFAM" id="SSF55681">
    <property type="entry name" value="Class II aaRS and biotin synthetases"/>
    <property type="match status" value="1"/>
</dbReference>
<comment type="caution">
    <text evidence="7">The sequence shown here is derived from an EMBL/GenBank/DDBJ whole genome shotgun (WGS) entry which is preliminary data.</text>
</comment>
<keyword evidence="2" id="KW-0547">Nucleotide-binding</keyword>
<protein>
    <submittedName>
        <fullName evidence="7">Phenylalanine-tRNA ligase alpha subunit</fullName>
    </submittedName>
</protein>
<dbReference type="GO" id="GO:0006412">
    <property type="term" value="P:translation"/>
    <property type="evidence" value="ECO:0007669"/>
    <property type="project" value="UniProtKB-KW"/>
</dbReference>